<feature type="domain" description="Acyltransferase 3" evidence="9">
    <location>
        <begin position="27"/>
        <end position="370"/>
    </location>
</feature>
<name>B8HV85_CYAP4</name>
<dbReference type="GO" id="GO:0016413">
    <property type="term" value="F:O-acetyltransferase activity"/>
    <property type="evidence" value="ECO:0007669"/>
    <property type="project" value="TreeGrafter"/>
</dbReference>
<dbReference type="GO" id="GO:0009246">
    <property type="term" value="P:enterobacterial common antigen biosynthetic process"/>
    <property type="evidence" value="ECO:0007669"/>
    <property type="project" value="TreeGrafter"/>
</dbReference>
<feature type="transmembrane region" description="Helical" evidence="8">
    <location>
        <begin position="69"/>
        <end position="87"/>
    </location>
</feature>
<feature type="transmembrane region" description="Helical" evidence="8">
    <location>
        <begin position="258"/>
        <end position="277"/>
    </location>
</feature>
<evidence type="ECO:0000256" key="1">
    <source>
        <dbReference type="ARBA" id="ARBA00004651"/>
    </source>
</evidence>
<reference evidence="10" key="1">
    <citation type="submission" date="2009-01" db="EMBL/GenBank/DDBJ databases">
        <title>Complete sequence of chromosome Cyanothece sp. PCC 7425.</title>
        <authorList>
            <consortium name="US DOE Joint Genome Institute"/>
            <person name="Lucas S."/>
            <person name="Copeland A."/>
            <person name="Lapidus A."/>
            <person name="Glavina del Rio T."/>
            <person name="Dalin E."/>
            <person name="Tice H."/>
            <person name="Bruce D."/>
            <person name="Goodwin L."/>
            <person name="Pitluck S."/>
            <person name="Sims D."/>
            <person name="Meineke L."/>
            <person name="Brettin T."/>
            <person name="Detter J.C."/>
            <person name="Han C."/>
            <person name="Larimer F."/>
            <person name="Land M."/>
            <person name="Hauser L."/>
            <person name="Kyrpides N."/>
            <person name="Ovchinnikova G."/>
            <person name="Liberton M."/>
            <person name="Stoeckel J."/>
            <person name="Banerjee A."/>
            <person name="Singh A."/>
            <person name="Page L."/>
            <person name="Sato H."/>
            <person name="Zhao L."/>
            <person name="Sherman L."/>
            <person name="Pakrasi H."/>
            <person name="Richardson P."/>
        </authorList>
    </citation>
    <scope>NUCLEOTIDE SEQUENCE</scope>
    <source>
        <strain evidence="10">PCC 7425</strain>
    </source>
</reference>
<feature type="transmembrane region" description="Helical" evidence="8">
    <location>
        <begin position="108"/>
        <end position="125"/>
    </location>
</feature>
<dbReference type="eggNOG" id="ENOG5033RK8">
    <property type="taxonomic scope" value="Bacteria"/>
</dbReference>
<feature type="transmembrane region" description="Helical" evidence="8">
    <location>
        <begin position="225"/>
        <end position="246"/>
    </location>
</feature>
<keyword evidence="3" id="KW-1003">Cell membrane</keyword>
<evidence type="ECO:0000256" key="8">
    <source>
        <dbReference type="SAM" id="Phobius"/>
    </source>
</evidence>
<evidence type="ECO:0000256" key="7">
    <source>
        <dbReference type="SAM" id="MobiDB-lite"/>
    </source>
</evidence>
<dbReference type="PANTHER" id="PTHR40074">
    <property type="entry name" value="O-ACETYLTRANSFERASE WECH"/>
    <property type="match status" value="1"/>
</dbReference>
<protein>
    <recommendedName>
        <fullName evidence="9">Acyltransferase 3 domain-containing protein</fullName>
    </recommendedName>
</protein>
<feature type="compositionally biased region" description="Low complexity" evidence="7">
    <location>
        <begin position="1"/>
        <end position="16"/>
    </location>
</feature>
<proteinExistence type="inferred from homology"/>
<feature type="region of interest" description="Disordered" evidence="7">
    <location>
        <begin position="1"/>
        <end position="20"/>
    </location>
</feature>
<feature type="transmembrane region" description="Helical" evidence="8">
    <location>
        <begin position="184"/>
        <end position="205"/>
    </location>
</feature>
<evidence type="ECO:0000256" key="3">
    <source>
        <dbReference type="ARBA" id="ARBA00022475"/>
    </source>
</evidence>
<feature type="transmembrane region" description="Helical" evidence="8">
    <location>
        <begin position="152"/>
        <end position="172"/>
    </location>
</feature>
<dbReference type="PANTHER" id="PTHR40074:SF2">
    <property type="entry name" value="O-ACETYLTRANSFERASE WECH"/>
    <property type="match status" value="1"/>
</dbReference>
<dbReference type="HOGENOM" id="CLU_723280_0_0_3"/>
<feature type="transmembrane region" description="Helical" evidence="8">
    <location>
        <begin position="352"/>
        <end position="370"/>
    </location>
</feature>
<dbReference type="STRING" id="395961.Cyan7425_2176"/>
<evidence type="ECO:0000313" key="10">
    <source>
        <dbReference type="EMBL" id="ACL44537.1"/>
    </source>
</evidence>
<dbReference type="KEGG" id="cyn:Cyan7425_2176"/>
<sequence length="380" mass="43247">MTKHSNSSSLWQQSDSHPQKQQKQKFEGFDFLRTVFAIAIVALHAQLFSLLEDFKIGPFYVEDILDANVAYFAVPVFFQISLFLFYIKSEKLGPRYLLQKRLPKLISLYLFWVIANIIFNILLTGKTESLRSSTSSLRAFTEFVVSGGNSPLYFFFSLAFITALTEVSILLISKAKRKSLKNTILYVALFASCVLVFVFSVLRLPNPSLQNASGLIKFAVGLAQWNYNPLNFLPYIFTTAIVAQEFNSRKIGFLNSKLKLFVLFWFFLIFSILEWTLSKDLLNYSRLSLVFGSWLLLYLALLSTRKVPATVQFISGCSLGIYTLHLFFTHGFFAGESNILAPLAKSFPALKILIEFFIALSASILLTLLFRRVKFLKGFV</sequence>
<keyword evidence="5 8" id="KW-1133">Transmembrane helix</keyword>
<evidence type="ECO:0000256" key="2">
    <source>
        <dbReference type="ARBA" id="ARBA00007400"/>
    </source>
</evidence>
<dbReference type="EMBL" id="CP001344">
    <property type="protein sequence ID" value="ACL44537.1"/>
    <property type="molecule type" value="Genomic_DNA"/>
</dbReference>
<organism evidence="10">
    <name type="scientific">Cyanothece sp. (strain PCC 7425 / ATCC 29141)</name>
    <dbReference type="NCBI Taxonomy" id="395961"/>
    <lineage>
        <taxon>Bacteria</taxon>
        <taxon>Bacillati</taxon>
        <taxon>Cyanobacteriota</taxon>
        <taxon>Cyanophyceae</taxon>
        <taxon>Gomontiellales</taxon>
        <taxon>Cyanothecaceae</taxon>
        <taxon>Cyanothece</taxon>
    </lineage>
</organism>
<dbReference type="InterPro" id="IPR002656">
    <property type="entry name" value="Acyl_transf_3_dom"/>
</dbReference>
<evidence type="ECO:0000256" key="5">
    <source>
        <dbReference type="ARBA" id="ARBA00022989"/>
    </source>
</evidence>
<gene>
    <name evidence="10" type="ordered locus">Cyan7425_2176</name>
</gene>
<evidence type="ECO:0000256" key="4">
    <source>
        <dbReference type="ARBA" id="ARBA00022692"/>
    </source>
</evidence>
<accession>B8HV85</accession>
<keyword evidence="6 8" id="KW-0472">Membrane</keyword>
<dbReference type="OrthoDB" id="455470at2"/>
<feature type="transmembrane region" description="Helical" evidence="8">
    <location>
        <begin position="313"/>
        <end position="332"/>
    </location>
</feature>
<evidence type="ECO:0000256" key="6">
    <source>
        <dbReference type="ARBA" id="ARBA00023136"/>
    </source>
</evidence>
<dbReference type="Pfam" id="PF01757">
    <property type="entry name" value="Acyl_transf_3"/>
    <property type="match status" value="1"/>
</dbReference>
<dbReference type="GO" id="GO:0005886">
    <property type="term" value="C:plasma membrane"/>
    <property type="evidence" value="ECO:0007669"/>
    <property type="project" value="UniProtKB-SubCell"/>
</dbReference>
<comment type="subcellular location">
    <subcellularLocation>
        <location evidence="1">Cell membrane</location>
        <topology evidence="1">Multi-pass membrane protein</topology>
    </subcellularLocation>
</comment>
<keyword evidence="4 8" id="KW-0812">Transmembrane</keyword>
<comment type="similarity">
    <text evidence="2">Belongs to the acyltransferase 3 family.</text>
</comment>
<feature type="transmembrane region" description="Helical" evidence="8">
    <location>
        <begin position="283"/>
        <end position="301"/>
    </location>
</feature>
<dbReference type="AlphaFoldDB" id="B8HV85"/>
<feature type="transmembrane region" description="Helical" evidence="8">
    <location>
        <begin position="31"/>
        <end position="49"/>
    </location>
</feature>
<evidence type="ECO:0000259" key="9">
    <source>
        <dbReference type="Pfam" id="PF01757"/>
    </source>
</evidence>